<dbReference type="Proteomes" id="UP001375240">
    <property type="component" value="Unassembled WGS sequence"/>
</dbReference>
<dbReference type="Pfam" id="PF00704">
    <property type="entry name" value="Glyco_hydro_18"/>
    <property type="match status" value="1"/>
</dbReference>
<dbReference type="PANTHER" id="PTHR11177">
    <property type="entry name" value="CHITINASE"/>
    <property type="match status" value="1"/>
</dbReference>
<protein>
    <recommendedName>
        <fullName evidence="2">chitinase</fullName>
        <ecNumber evidence="2">3.2.1.14</ecNumber>
    </recommendedName>
</protein>
<dbReference type="Gene3D" id="3.10.50.10">
    <property type="match status" value="1"/>
</dbReference>
<feature type="domain" description="GH18" evidence="3">
    <location>
        <begin position="1"/>
        <end position="232"/>
    </location>
</feature>
<evidence type="ECO:0000256" key="2">
    <source>
        <dbReference type="ARBA" id="ARBA00012729"/>
    </source>
</evidence>
<dbReference type="SMART" id="SM00636">
    <property type="entry name" value="Glyco_18"/>
    <property type="match status" value="1"/>
</dbReference>
<gene>
    <name evidence="4" type="ORF">TWF696_008250</name>
</gene>
<organism evidence="4 5">
    <name type="scientific">Orbilia brochopaga</name>
    <dbReference type="NCBI Taxonomy" id="3140254"/>
    <lineage>
        <taxon>Eukaryota</taxon>
        <taxon>Fungi</taxon>
        <taxon>Dikarya</taxon>
        <taxon>Ascomycota</taxon>
        <taxon>Pezizomycotina</taxon>
        <taxon>Orbiliomycetes</taxon>
        <taxon>Orbiliales</taxon>
        <taxon>Orbiliaceae</taxon>
        <taxon>Orbilia</taxon>
    </lineage>
</organism>
<dbReference type="InterPro" id="IPR050314">
    <property type="entry name" value="Glycosyl_Hydrlase_18"/>
</dbReference>
<keyword evidence="5" id="KW-1185">Reference proteome</keyword>
<dbReference type="InterPro" id="IPR017853">
    <property type="entry name" value="GH"/>
</dbReference>
<dbReference type="AlphaFoldDB" id="A0AAV9UIL5"/>
<evidence type="ECO:0000313" key="5">
    <source>
        <dbReference type="Proteomes" id="UP001375240"/>
    </source>
</evidence>
<proteinExistence type="inferred from homology"/>
<evidence type="ECO:0000259" key="3">
    <source>
        <dbReference type="PROSITE" id="PS51910"/>
    </source>
</evidence>
<dbReference type="GO" id="GO:0005975">
    <property type="term" value="P:carbohydrate metabolic process"/>
    <property type="evidence" value="ECO:0007669"/>
    <property type="project" value="InterPro"/>
</dbReference>
<dbReference type="Gene3D" id="3.20.20.80">
    <property type="entry name" value="Glycosidases"/>
    <property type="match status" value="1"/>
</dbReference>
<dbReference type="SUPFAM" id="SSF51445">
    <property type="entry name" value="(Trans)glycosidases"/>
    <property type="match status" value="1"/>
</dbReference>
<name>A0AAV9UIL5_9PEZI</name>
<dbReference type="SUPFAM" id="SSF54556">
    <property type="entry name" value="Chitinase insertion domain"/>
    <property type="match status" value="1"/>
</dbReference>
<comment type="similarity">
    <text evidence="1">Belongs to the glycosyl hydrolase 18 family. Chitinase class V subfamily.</text>
</comment>
<dbReference type="GO" id="GO:0008061">
    <property type="term" value="F:chitin binding"/>
    <property type="evidence" value="ECO:0007669"/>
    <property type="project" value="InterPro"/>
</dbReference>
<evidence type="ECO:0000313" key="4">
    <source>
        <dbReference type="EMBL" id="KAK6341164.1"/>
    </source>
</evidence>
<dbReference type="EC" id="3.2.1.14" evidence="2"/>
<dbReference type="GO" id="GO:0008843">
    <property type="term" value="F:endochitinase activity"/>
    <property type="evidence" value="ECO:0007669"/>
    <property type="project" value="UniProtKB-EC"/>
</dbReference>
<dbReference type="InterPro" id="IPR029070">
    <property type="entry name" value="Chitinase_insertion_sf"/>
</dbReference>
<dbReference type="InterPro" id="IPR001223">
    <property type="entry name" value="Glyco_hydro18_cat"/>
</dbReference>
<dbReference type="PANTHER" id="PTHR11177:SF397">
    <property type="entry name" value="CHITINASE"/>
    <property type="match status" value="1"/>
</dbReference>
<dbReference type="InterPro" id="IPR011583">
    <property type="entry name" value="Chitinase_II/V-like_cat"/>
</dbReference>
<dbReference type="PROSITE" id="PS51910">
    <property type="entry name" value="GH18_2"/>
    <property type="match status" value="1"/>
</dbReference>
<sequence length="332" mass="37654">MKGIPRCTCKKRDIENYVTLLKEAKVFLRNRNPGWGLTFTAPTSYWYLRWFDIKNLIKHADWMNFMTYDLHGDWDSPSDNIGSKVYAHTNLTEISDALDLLWRNDVPANQVTLGLGFYGRSYTLKDPKCSKPGCAFTEGGNPGPCSHTRGFLTYSEIQFIHYNYRIDIAYDKKAAVKYFSWDKDQWVSFDDTVTLKQKVDYANKRGLLGLFIWAVDLDDASHNALDAVLYPKGLGKFKSQNGVGNNGQSDWTLVTGNGCEWSEPFKYVKMSNVNLHALSYPECGERCGFGQMSATNVYCGQGKDTELRKHLCCPFGNVPDPDHCSWTGGKPM</sequence>
<comment type="caution">
    <text evidence="4">The sequence shown here is derived from an EMBL/GenBank/DDBJ whole genome shotgun (WGS) entry which is preliminary data.</text>
</comment>
<reference evidence="4 5" key="1">
    <citation type="submission" date="2019-10" db="EMBL/GenBank/DDBJ databases">
        <authorList>
            <person name="Palmer J.M."/>
        </authorList>
    </citation>
    <scope>NUCLEOTIDE SEQUENCE [LARGE SCALE GENOMIC DNA]</scope>
    <source>
        <strain evidence="4 5">TWF696</strain>
    </source>
</reference>
<accession>A0AAV9UIL5</accession>
<dbReference type="EMBL" id="JAVHNQ010000007">
    <property type="protein sequence ID" value="KAK6341164.1"/>
    <property type="molecule type" value="Genomic_DNA"/>
</dbReference>
<evidence type="ECO:0000256" key="1">
    <source>
        <dbReference type="ARBA" id="ARBA00008682"/>
    </source>
</evidence>